<protein>
    <recommendedName>
        <fullName evidence="5">Helicase C-terminal domain-containing protein</fullName>
    </recommendedName>
</protein>
<dbReference type="GO" id="GO:0006281">
    <property type="term" value="P:DNA repair"/>
    <property type="evidence" value="ECO:0007669"/>
    <property type="project" value="TreeGrafter"/>
</dbReference>
<sequence length="765" mass="85992">MDTYYEYLRAFSQELGARIVEMYPPLQRPNDPFPPALKTLLRQPLPAQALTISGVAKHLKTARSAIIVGECGTGKTLMSVAVAHAVAHTHSEGRPYAAIGMCPPHLVFKWAREVLETIPRARAFLIYDLRNGGDPARPHGIVEVKQRSGQIVHKGLKTTLFELRTMGRAGWKQVCPGPAYFIVSRETGKLSYHWKHAYTVAESGPEKGAVTNPDTGCAIPRSEGGYLSRVDFAEKKIFEHFTRRDGTDGFSAMWQADREKIQRMAPLEYIGRYMKGWWDYSIADELHQLAQETAQGNNLGVLYRCSRRLIGLTGTLMGGYADDLFNLFYRMKPRQMVEEGLVAGSSGRRDFAERYGVLESIEKIPDADQACTRAQKTTVRQVRKPGASPLVFGKFLMASTAFVTLEDIAAYLPPYEESVVEVEMDEELGKAYAEIEQDIRDAVKKNRGNRSLMSLMMHRLLLYPDHPFGIGEIWGKRYDPTIGDYEPFLVTTAPDLPEDFVYAKERKLIEDIREELGKGRRCQVYATFTGEHDVAARLERVLRQAGLRIAILRPTVPTLKRELWYEKQLKDGVEVVICHPKLVETGLDLLAFPTLYFYETGYSLHTLRQASRRSWRIGQNHPVKVKFFVSKATTQTTCLRLMGKKMLVALMMEGKFSGEGIHSLESDDDMMSAMARELVERGRVGESADAVWADLKRERAQHMPAVSQSELVAEGDPLLPLLPQVPGETSQPAPYPVESDPNRQQKPAALWPTGHAEAAQMLLFA</sequence>
<evidence type="ECO:0000313" key="6">
    <source>
        <dbReference type="EMBL" id="RSL18865.1"/>
    </source>
</evidence>
<dbReference type="RefSeq" id="WP_125487161.1">
    <property type="nucleotide sequence ID" value="NZ_RSDW01000001.1"/>
</dbReference>
<evidence type="ECO:0000256" key="4">
    <source>
        <dbReference type="SAM" id="MobiDB-lite"/>
    </source>
</evidence>
<name>A0A3R9P029_9BACT</name>
<keyword evidence="7" id="KW-1185">Reference proteome</keyword>
<dbReference type="OrthoDB" id="9760715at2"/>
<dbReference type="InterPro" id="IPR001650">
    <property type="entry name" value="Helicase_C-like"/>
</dbReference>
<keyword evidence="3" id="KW-0067">ATP-binding</keyword>
<gene>
    <name evidence="6" type="ORF">EDE15_4470</name>
</gene>
<dbReference type="GO" id="GO:0016787">
    <property type="term" value="F:hydrolase activity"/>
    <property type="evidence" value="ECO:0007669"/>
    <property type="project" value="UniProtKB-KW"/>
</dbReference>
<accession>A0A3R9P029</accession>
<evidence type="ECO:0000256" key="1">
    <source>
        <dbReference type="ARBA" id="ARBA00022741"/>
    </source>
</evidence>
<dbReference type="InterPro" id="IPR050628">
    <property type="entry name" value="SNF2_RAD54_helicase_TF"/>
</dbReference>
<dbReference type="PANTHER" id="PTHR45626">
    <property type="entry name" value="TRANSCRIPTION TERMINATION FACTOR 2-RELATED"/>
    <property type="match status" value="1"/>
</dbReference>
<feature type="domain" description="Helicase C-terminal" evidence="5">
    <location>
        <begin position="504"/>
        <end position="669"/>
    </location>
</feature>
<dbReference type="EMBL" id="RSDW01000001">
    <property type="protein sequence ID" value="RSL18865.1"/>
    <property type="molecule type" value="Genomic_DNA"/>
</dbReference>
<keyword evidence="2" id="KW-0378">Hydrolase</keyword>
<dbReference type="GO" id="GO:0005524">
    <property type="term" value="F:ATP binding"/>
    <property type="evidence" value="ECO:0007669"/>
    <property type="project" value="UniProtKB-KW"/>
</dbReference>
<dbReference type="AlphaFoldDB" id="A0A3R9P029"/>
<evidence type="ECO:0000313" key="7">
    <source>
        <dbReference type="Proteomes" id="UP000269669"/>
    </source>
</evidence>
<proteinExistence type="predicted"/>
<dbReference type="Proteomes" id="UP000269669">
    <property type="component" value="Unassembled WGS sequence"/>
</dbReference>
<dbReference type="PANTHER" id="PTHR45626:SF16">
    <property type="entry name" value="ATP-DEPENDENT HELICASE ULS1"/>
    <property type="match status" value="1"/>
</dbReference>
<dbReference type="InterPro" id="IPR027417">
    <property type="entry name" value="P-loop_NTPase"/>
</dbReference>
<evidence type="ECO:0000256" key="3">
    <source>
        <dbReference type="ARBA" id="ARBA00022840"/>
    </source>
</evidence>
<dbReference type="SUPFAM" id="SSF52540">
    <property type="entry name" value="P-loop containing nucleoside triphosphate hydrolases"/>
    <property type="match status" value="2"/>
</dbReference>
<dbReference type="PROSITE" id="PS51194">
    <property type="entry name" value="HELICASE_CTER"/>
    <property type="match status" value="1"/>
</dbReference>
<reference evidence="6 7" key="1">
    <citation type="submission" date="2018-12" db="EMBL/GenBank/DDBJ databases">
        <title>Sequencing of bacterial isolates from soil warming experiment in Harvard Forest, Massachusetts, USA.</title>
        <authorList>
            <person name="Deangelis K."/>
        </authorList>
    </citation>
    <scope>NUCLEOTIDE SEQUENCE [LARGE SCALE GENOMIC DNA]</scope>
    <source>
        <strain evidence="6 7">EB153</strain>
    </source>
</reference>
<dbReference type="GO" id="GO:0008094">
    <property type="term" value="F:ATP-dependent activity, acting on DNA"/>
    <property type="evidence" value="ECO:0007669"/>
    <property type="project" value="TreeGrafter"/>
</dbReference>
<dbReference type="Gene3D" id="3.40.50.300">
    <property type="entry name" value="P-loop containing nucleotide triphosphate hydrolases"/>
    <property type="match status" value="2"/>
</dbReference>
<evidence type="ECO:0000256" key="2">
    <source>
        <dbReference type="ARBA" id="ARBA00022801"/>
    </source>
</evidence>
<organism evidence="6 7">
    <name type="scientific">Edaphobacter aggregans</name>
    <dbReference type="NCBI Taxonomy" id="570835"/>
    <lineage>
        <taxon>Bacteria</taxon>
        <taxon>Pseudomonadati</taxon>
        <taxon>Acidobacteriota</taxon>
        <taxon>Terriglobia</taxon>
        <taxon>Terriglobales</taxon>
        <taxon>Acidobacteriaceae</taxon>
        <taxon>Edaphobacter</taxon>
    </lineage>
</organism>
<keyword evidence="1" id="KW-0547">Nucleotide-binding</keyword>
<comment type="caution">
    <text evidence="6">The sequence shown here is derived from an EMBL/GenBank/DDBJ whole genome shotgun (WGS) entry which is preliminary data.</text>
</comment>
<evidence type="ECO:0000259" key="5">
    <source>
        <dbReference type="PROSITE" id="PS51194"/>
    </source>
</evidence>
<feature type="region of interest" description="Disordered" evidence="4">
    <location>
        <begin position="718"/>
        <end position="747"/>
    </location>
</feature>